<name>A0A8H7BWS7_9FUNG</name>
<dbReference type="InterPro" id="IPR011008">
    <property type="entry name" value="Dimeric_a/b-barrel"/>
</dbReference>
<reference evidence="2" key="1">
    <citation type="submission" date="2020-01" db="EMBL/GenBank/DDBJ databases">
        <title>Genome Sequencing of Three Apophysomyces-Like Fungal Strains Confirms a Novel Fungal Genus in the Mucoromycota with divergent Burkholderia-like Endosymbiotic Bacteria.</title>
        <authorList>
            <person name="Stajich J.E."/>
            <person name="Macias A.M."/>
            <person name="Carter-House D."/>
            <person name="Lovett B."/>
            <person name="Kasson L.R."/>
            <person name="Berry K."/>
            <person name="Grigoriev I."/>
            <person name="Chang Y."/>
            <person name="Spatafora J."/>
            <person name="Kasson M.T."/>
        </authorList>
    </citation>
    <scope>NUCLEOTIDE SEQUENCE</scope>
    <source>
        <strain evidence="2">NRRL A-21654</strain>
    </source>
</reference>
<evidence type="ECO:0000259" key="1">
    <source>
        <dbReference type="Pfam" id="PF03795"/>
    </source>
</evidence>
<dbReference type="InterPro" id="IPR051807">
    <property type="entry name" value="Sec-metab_biosynth-assoc"/>
</dbReference>
<keyword evidence="3" id="KW-1185">Reference proteome</keyword>
<comment type="caution">
    <text evidence="2">The sequence shown here is derived from an EMBL/GenBank/DDBJ whole genome shotgun (WGS) entry which is preliminary data.</text>
</comment>
<dbReference type="SUPFAM" id="SSF54909">
    <property type="entry name" value="Dimeric alpha+beta barrel"/>
    <property type="match status" value="1"/>
</dbReference>
<gene>
    <name evidence="2" type="ORF">EC973_004597</name>
</gene>
<organism evidence="2 3">
    <name type="scientific">Apophysomyces ossiformis</name>
    <dbReference type="NCBI Taxonomy" id="679940"/>
    <lineage>
        <taxon>Eukaryota</taxon>
        <taxon>Fungi</taxon>
        <taxon>Fungi incertae sedis</taxon>
        <taxon>Mucoromycota</taxon>
        <taxon>Mucoromycotina</taxon>
        <taxon>Mucoromycetes</taxon>
        <taxon>Mucorales</taxon>
        <taxon>Mucorineae</taxon>
        <taxon>Mucoraceae</taxon>
        <taxon>Apophysomyces</taxon>
    </lineage>
</organism>
<feature type="domain" description="YCII-related" evidence="1">
    <location>
        <begin position="12"/>
        <end position="98"/>
    </location>
</feature>
<dbReference type="AlphaFoldDB" id="A0A8H7BWS7"/>
<evidence type="ECO:0000313" key="2">
    <source>
        <dbReference type="EMBL" id="KAF7729341.1"/>
    </source>
</evidence>
<dbReference type="OrthoDB" id="5519740at2759"/>
<protein>
    <recommendedName>
        <fullName evidence="1">YCII-related domain-containing protein</fullName>
    </recommendedName>
</protein>
<sequence length="116" mass="13400">MEKSDTRKQFVVVIHDYTDPNALERRMASREAHLAWAKEARKTGDLVCGGAIFDNHENRKMVGSVMICRAESREALEERIANDPYTLGKAWEKWDIYPYRNAIGLEDELPYKPSDI</sequence>
<dbReference type="Pfam" id="PF03795">
    <property type="entry name" value="YCII"/>
    <property type="match status" value="1"/>
</dbReference>
<accession>A0A8H7BWS7</accession>
<dbReference type="Gene3D" id="3.30.70.1060">
    <property type="entry name" value="Dimeric alpha+beta barrel"/>
    <property type="match status" value="1"/>
</dbReference>
<dbReference type="PANTHER" id="PTHR33606:SF3">
    <property type="entry name" value="PROTEIN YCII"/>
    <property type="match status" value="1"/>
</dbReference>
<dbReference type="EMBL" id="JABAYA010000026">
    <property type="protein sequence ID" value="KAF7729341.1"/>
    <property type="molecule type" value="Genomic_DNA"/>
</dbReference>
<evidence type="ECO:0000313" key="3">
    <source>
        <dbReference type="Proteomes" id="UP000605846"/>
    </source>
</evidence>
<dbReference type="PANTHER" id="PTHR33606">
    <property type="entry name" value="PROTEIN YCII"/>
    <property type="match status" value="1"/>
</dbReference>
<dbReference type="Proteomes" id="UP000605846">
    <property type="component" value="Unassembled WGS sequence"/>
</dbReference>
<dbReference type="InterPro" id="IPR005545">
    <property type="entry name" value="YCII"/>
</dbReference>
<proteinExistence type="predicted"/>